<dbReference type="RefSeq" id="WP_172273308.1">
    <property type="nucleotide sequence ID" value="NZ_CASGMU010000002.1"/>
</dbReference>
<proteinExistence type="inferred from homology"/>
<keyword evidence="4" id="KW-0804">Transcription</keyword>
<protein>
    <submittedName>
        <fullName evidence="5">BlaI/MecI/CopY family transcriptional regulator</fullName>
    </submittedName>
</protein>
<keyword evidence="2" id="KW-0805">Transcription regulation</keyword>
<dbReference type="PIRSF" id="PIRSF019455">
    <property type="entry name" value="CopR_AtkY"/>
    <property type="match status" value="1"/>
</dbReference>
<accession>A0ABX2AJC1</accession>
<keyword evidence="6" id="KW-1185">Reference proteome</keyword>
<dbReference type="Gene3D" id="1.10.4040.10">
    <property type="entry name" value="Penicillinase repressor domain"/>
    <property type="match status" value="1"/>
</dbReference>
<dbReference type="Gene3D" id="1.10.10.10">
    <property type="entry name" value="Winged helix-like DNA-binding domain superfamily/Winged helix DNA-binding domain"/>
    <property type="match status" value="1"/>
</dbReference>
<dbReference type="InterPro" id="IPR036390">
    <property type="entry name" value="WH_DNA-bd_sf"/>
</dbReference>
<comment type="caution">
    <text evidence="5">The sequence shown here is derived from an EMBL/GenBank/DDBJ whole genome shotgun (WGS) entry which is preliminary data.</text>
</comment>
<dbReference type="InterPro" id="IPR036388">
    <property type="entry name" value="WH-like_DNA-bd_sf"/>
</dbReference>
<reference evidence="5 6" key="1">
    <citation type="submission" date="2020-05" db="EMBL/GenBank/DDBJ databases">
        <title>Distinct polysaccharide utilization as determinants for interspecies competition between intestinal Prevotella spp.</title>
        <authorList>
            <person name="Galvez E.J.C."/>
            <person name="Iljazovic A."/>
            <person name="Strowig T."/>
        </authorList>
    </citation>
    <scope>NUCLEOTIDE SEQUENCE [LARGE SCALE GENOMIC DNA]</scope>
    <source>
        <strain evidence="5 6">PMUR</strain>
    </source>
</reference>
<dbReference type="Proteomes" id="UP000714420">
    <property type="component" value="Unassembled WGS sequence"/>
</dbReference>
<evidence type="ECO:0000313" key="6">
    <source>
        <dbReference type="Proteomes" id="UP000714420"/>
    </source>
</evidence>
<dbReference type="InterPro" id="IPR005650">
    <property type="entry name" value="BlaI_family"/>
</dbReference>
<dbReference type="EMBL" id="JABKKF010000002">
    <property type="protein sequence ID" value="NPD91208.1"/>
    <property type="molecule type" value="Genomic_DNA"/>
</dbReference>
<dbReference type="SUPFAM" id="SSF46785">
    <property type="entry name" value="Winged helix' DNA-binding domain"/>
    <property type="match status" value="1"/>
</dbReference>
<dbReference type="Pfam" id="PF03965">
    <property type="entry name" value="Penicillinase_R"/>
    <property type="match status" value="1"/>
</dbReference>
<evidence type="ECO:0000256" key="4">
    <source>
        <dbReference type="ARBA" id="ARBA00023163"/>
    </source>
</evidence>
<evidence type="ECO:0000256" key="1">
    <source>
        <dbReference type="ARBA" id="ARBA00011046"/>
    </source>
</evidence>
<keyword evidence="3" id="KW-0238">DNA-binding</keyword>
<evidence type="ECO:0000256" key="3">
    <source>
        <dbReference type="ARBA" id="ARBA00023125"/>
    </source>
</evidence>
<comment type="similarity">
    <text evidence="1">Belongs to the BlaI transcriptional regulatory family.</text>
</comment>
<name>A0ABX2AJC1_9BACT</name>
<evidence type="ECO:0000313" key="5">
    <source>
        <dbReference type="EMBL" id="NPD91208.1"/>
    </source>
</evidence>
<sequence>MKRNSEEKTLTRAEMEIMNILWNSEDAMSTHSIIEKYPDPKPAYSTIATFLKILTKKGFINYRKAEAGNKTFYFYPLLTRQRYTSLFMQETKSTLFGNSAKAMLHFFAQSEDISDEDIEQILNMIRSNGRS</sequence>
<gene>
    <name evidence="5" type="ORF">HPS56_02390</name>
</gene>
<evidence type="ECO:0000256" key="2">
    <source>
        <dbReference type="ARBA" id="ARBA00023015"/>
    </source>
</evidence>
<organism evidence="5 6">
    <name type="scientific">Xylanibacter muris</name>
    <dbReference type="NCBI Taxonomy" id="2736290"/>
    <lineage>
        <taxon>Bacteria</taxon>
        <taxon>Pseudomonadati</taxon>
        <taxon>Bacteroidota</taxon>
        <taxon>Bacteroidia</taxon>
        <taxon>Bacteroidales</taxon>
        <taxon>Prevotellaceae</taxon>
        <taxon>Xylanibacter</taxon>
    </lineage>
</organism>